<dbReference type="Gene3D" id="3.30.565.10">
    <property type="entry name" value="Histidine kinase-like ATPase, C-terminal domain"/>
    <property type="match status" value="1"/>
</dbReference>
<gene>
    <name evidence="12" type="ORF">Ate02nite_06640</name>
</gene>
<keyword evidence="5" id="KW-0547">Nucleotide-binding</keyword>
<keyword evidence="3" id="KW-0597">Phosphoprotein</keyword>
<evidence type="ECO:0000256" key="5">
    <source>
        <dbReference type="ARBA" id="ARBA00022741"/>
    </source>
</evidence>
<keyword evidence="6 12" id="KW-0418">Kinase</keyword>
<evidence type="ECO:0000256" key="6">
    <source>
        <dbReference type="ARBA" id="ARBA00022777"/>
    </source>
</evidence>
<dbReference type="PANTHER" id="PTHR24421:SF10">
    <property type="entry name" value="NITRATE_NITRITE SENSOR PROTEIN NARQ"/>
    <property type="match status" value="1"/>
</dbReference>
<proteinExistence type="predicted"/>
<feature type="transmembrane region" description="Helical" evidence="9">
    <location>
        <begin position="12"/>
        <end position="32"/>
    </location>
</feature>
<dbReference type="Proteomes" id="UP000623608">
    <property type="component" value="Unassembled WGS sequence"/>
</dbReference>
<evidence type="ECO:0000256" key="8">
    <source>
        <dbReference type="ARBA" id="ARBA00023012"/>
    </source>
</evidence>
<evidence type="ECO:0000256" key="7">
    <source>
        <dbReference type="ARBA" id="ARBA00022840"/>
    </source>
</evidence>
<evidence type="ECO:0000256" key="4">
    <source>
        <dbReference type="ARBA" id="ARBA00022679"/>
    </source>
</evidence>
<dbReference type="EC" id="2.7.13.3" evidence="2"/>
<evidence type="ECO:0000256" key="3">
    <source>
        <dbReference type="ARBA" id="ARBA00022553"/>
    </source>
</evidence>
<dbReference type="Pfam" id="PF02518">
    <property type="entry name" value="HATPase_c"/>
    <property type="match status" value="1"/>
</dbReference>
<dbReference type="EMBL" id="BOMY01000002">
    <property type="protein sequence ID" value="GIF17934.1"/>
    <property type="molecule type" value="Genomic_DNA"/>
</dbReference>
<dbReference type="AlphaFoldDB" id="A0A919NG16"/>
<dbReference type="GO" id="GO:0000155">
    <property type="term" value="F:phosphorelay sensor kinase activity"/>
    <property type="evidence" value="ECO:0007669"/>
    <property type="project" value="InterPro"/>
</dbReference>
<evidence type="ECO:0000256" key="2">
    <source>
        <dbReference type="ARBA" id="ARBA00012438"/>
    </source>
</evidence>
<dbReference type="InterPro" id="IPR011712">
    <property type="entry name" value="Sig_transdc_His_kin_sub3_dim/P"/>
</dbReference>
<accession>A0A919NG16</accession>
<protein>
    <recommendedName>
        <fullName evidence="2">histidine kinase</fullName>
        <ecNumber evidence="2">2.7.13.3</ecNumber>
    </recommendedName>
</protein>
<keyword evidence="13" id="KW-1185">Reference proteome</keyword>
<evidence type="ECO:0000256" key="9">
    <source>
        <dbReference type="SAM" id="Phobius"/>
    </source>
</evidence>
<feature type="transmembrane region" description="Helical" evidence="9">
    <location>
        <begin position="98"/>
        <end position="117"/>
    </location>
</feature>
<dbReference type="InterPro" id="IPR036890">
    <property type="entry name" value="HATPase_C_sf"/>
</dbReference>
<dbReference type="GO" id="GO:0046983">
    <property type="term" value="F:protein dimerization activity"/>
    <property type="evidence" value="ECO:0007669"/>
    <property type="project" value="InterPro"/>
</dbReference>
<feature type="domain" description="Signal transduction histidine kinase subgroup 3 dimerisation and phosphoacceptor" evidence="11">
    <location>
        <begin position="177"/>
        <end position="242"/>
    </location>
</feature>
<dbReference type="GO" id="GO:0016020">
    <property type="term" value="C:membrane"/>
    <property type="evidence" value="ECO:0007669"/>
    <property type="project" value="InterPro"/>
</dbReference>
<sequence>MLPRLPLRSWLLEIGLALLAMLLGLLFVANSASESDGAPIALEAAAAVVSFAGLVLFRRRHPVALTLFLLPIGILLGMPMGATPVALFAVALHRPARFAIALAALHATATAVIYGLVLGPTQEYYESVAFLVLMHVSLVAVAMVIRAQRQLVASWAERVRQAEEGQRLRIEQARHAEREQIAREMHDVLAHRISLLAVHAGALSVRRDADDDERQAAGVIRQCAHDALEDLRTVLGTLRAPALDRPLPTLGDVPALVERSREAGAEVSLSLTGGNDDSGEVPDQTGRHAYRIVQEALTNALKHAPGAAVRVDVDVIHLKGLSVRVVNDLGWHHAGPPRKAVGTIPGAGAGLVGMRERVQLAGGDLEHGPTPTGEFDVKAWLPWQT</sequence>
<dbReference type="InterPro" id="IPR050482">
    <property type="entry name" value="Sensor_HK_TwoCompSys"/>
</dbReference>
<evidence type="ECO:0000259" key="10">
    <source>
        <dbReference type="Pfam" id="PF02518"/>
    </source>
</evidence>
<dbReference type="GO" id="GO:0005524">
    <property type="term" value="F:ATP binding"/>
    <property type="evidence" value="ECO:0007669"/>
    <property type="project" value="UniProtKB-KW"/>
</dbReference>
<organism evidence="12 13">
    <name type="scientific">Paractinoplanes tereljensis</name>
    <dbReference type="NCBI Taxonomy" id="571912"/>
    <lineage>
        <taxon>Bacteria</taxon>
        <taxon>Bacillati</taxon>
        <taxon>Actinomycetota</taxon>
        <taxon>Actinomycetes</taxon>
        <taxon>Micromonosporales</taxon>
        <taxon>Micromonosporaceae</taxon>
        <taxon>Paractinoplanes</taxon>
    </lineage>
</organism>
<feature type="domain" description="Histidine kinase/HSP90-like ATPase" evidence="10">
    <location>
        <begin position="287"/>
        <end position="383"/>
    </location>
</feature>
<dbReference type="PANTHER" id="PTHR24421">
    <property type="entry name" value="NITRATE/NITRITE SENSOR PROTEIN NARX-RELATED"/>
    <property type="match status" value="1"/>
</dbReference>
<feature type="transmembrane region" description="Helical" evidence="9">
    <location>
        <begin position="124"/>
        <end position="145"/>
    </location>
</feature>
<feature type="transmembrane region" description="Helical" evidence="9">
    <location>
        <begin position="38"/>
        <end position="57"/>
    </location>
</feature>
<dbReference type="Gene3D" id="1.20.5.1930">
    <property type="match status" value="1"/>
</dbReference>
<name>A0A919NG16_9ACTN</name>
<dbReference type="CDD" id="cd16917">
    <property type="entry name" value="HATPase_UhpB-NarQ-NarX-like"/>
    <property type="match status" value="1"/>
</dbReference>
<dbReference type="InterPro" id="IPR003594">
    <property type="entry name" value="HATPase_dom"/>
</dbReference>
<keyword evidence="8" id="KW-0902">Two-component regulatory system</keyword>
<keyword evidence="9" id="KW-1133">Transmembrane helix</keyword>
<comment type="catalytic activity">
    <reaction evidence="1">
        <text>ATP + protein L-histidine = ADP + protein N-phospho-L-histidine.</text>
        <dbReference type="EC" id="2.7.13.3"/>
    </reaction>
</comment>
<keyword evidence="7" id="KW-0067">ATP-binding</keyword>
<dbReference type="Pfam" id="PF07730">
    <property type="entry name" value="HisKA_3"/>
    <property type="match status" value="1"/>
</dbReference>
<dbReference type="RefSeq" id="WP_203798500.1">
    <property type="nucleotide sequence ID" value="NZ_BOMY01000002.1"/>
</dbReference>
<evidence type="ECO:0000256" key="1">
    <source>
        <dbReference type="ARBA" id="ARBA00000085"/>
    </source>
</evidence>
<keyword evidence="9" id="KW-0812">Transmembrane</keyword>
<comment type="caution">
    <text evidence="12">The sequence shown here is derived from an EMBL/GenBank/DDBJ whole genome shotgun (WGS) entry which is preliminary data.</text>
</comment>
<evidence type="ECO:0000313" key="12">
    <source>
        <dbReference type="EMBL" id="GIF17934.1"/>
    </source>
</evidence>
<evidence type="ECO:0000259" key="11">
    <source>
        <dbReference type="Pfam" id="PF07730"/>
    </source>
</evidence>
<reference evidence="12" key="1">
    <citation type="submission" date="2021-01" db="EMBL/GenBank/DDBJ databases">
        <title>Whole genome shotgun sequence of Actinoplanes tereljensis NBRC 105297.</title>
        <authorList>
            <person name="Komaki H."/>
            <person name="Tamura T."/>
        </authorList>
    </citation>
    <scope>NUCLEOTIDE SEQUENCE</scope>
    <source>
        <strain evidence="12">NBRC 105297</strain>
    </source>
</reference>
<keyword evidence="9" id="KW-0472">Membrane</keyword>
<keyword evidence="4" id="KW-0808">Transferase</keyword>
<evidence type="ECO:0000313" key="13">
    <source>
        <dbReference type="Proteomes" id="UP000623608"/>
    </source>
</evidence>
<dbReference type="SUPFAM" id="SSF55874">
    <property type="entry name" value="ATPase domain of HSP90 chaperone/DNA topoisomerase II/histidine kinase"/>
    <property type="match status" value="1"/>
</dbReference>
<feature type="transmembrane region" description="Helical" evidence="9">
    <location>
        <begin position="64"/>
        <end position="92"/>
    </location>
</feature>